<keyword evidence="1" id="KW-0121">Carboxypeptidase</keyword>
<dbReference type="EMBL" id="WDAY01000005">
    <property type="protein sequence ID" value="KAB6562931.1"/>
    <property type="molecule type" value="Genomic_DNA"/>
</dbReference>
<dbReference type="RefSeq" id="WP_008782041.1">
    <property type="nucleotide sequence ID" value="NZ_AP025235.1"/>
</dbReference>
<accession>A0A412NPV8</accession>
<keyword evidence="1" id="KW-0645">Protease</keyword>
<dbReference type="Proteomes" id="UP000433382">
    <property type="component" value="Unassembled WGS sequence"/>
</dbReference>
<evidence type="ECO:0000313" key="4">
    <source>
        <dbReference type="Proteomes" id="UP000437431"/>
    </source>
</evidence>
<proteinExistence type="predicted"/>
<reference evidence="3 4" key="1">
    <citation type="journal article" date="2019" name="Nat. Med.">
        <title>A library of human gut bacterial isolates paired with longitudinal multiomics data enables mechanistic microbiome research.</title>
        <authorList>
            <person name="Poyet M."/>
            <person name="Groussin M."/>
            <person name="Gibbons S.M."/>
            <person name="Avila-Pacheco J."/>
            <person name="Jiang X."/>
            <person name="Kearney S.M."/>
            <person name="Perrotta A.R."/>
            <person name="Berdy B."/>
            <person name="Zhao S."/>
            <person name="Lieberman T.D."/>
            <person name="Swanson P.K."/>
            <person name="Smith M."/>
            <person name="Roesemann S."/>
            <person name="Alexander J.E."/>
            <person name="Rich S.A."/>
            <person name="Livny J."/>
            <person name="Vlamakis H."/>
            <person name="Clish C."/>
            <person name="Bullock K."/>
            <person name="Deik A."/>
            <person name="Scott J."/>
            <person name="Pierce K.A."/>
            <person name="Xavier R.J."/>
            <person name="Alm E.J."/>
        </authorList>
    </citation>
    <scope>NUCLEOTIDE SEQUENCE [LARGE SCALE GENOMIC DNA]</scope>
    <source>
        <strain evidence="2 4">BIOML-A111</strain>
        <strain evidence="1 3">BIOML-A73</strain>
    </source>
</reference>
<sequence>MKKIILLGFLYLPICIFAQKNYFSITGRTFLEEYIVPNQTTKSPLSAGAYIQIKGMPERGWLADTEGYFKIDSLRKGKYHLTFSCIGLERVDTVILINGNIDLKIILSDLSIHTPQLSLILSKEEENKVLKDNFWDKYGLNASWYTKESLRDKSQRITILGYSHRVKRNQIIFDYLDKKYGYSWRFEAPKGIIGLDETLDTYELLQNDKADNAPNIIPHEWDE</sequence>
<dbReference type="SUPFAM" id="SSF49464">
    <property type="entry name" value="Carboxypeptidase regulatory domain-like"/>
    <property type="match status" value="1"/>
</dbReference>
<name>A0A412NPV8_PHOVU</name>
<dbReference type="Proteomes" id="UP000437431">
    <property type="component" value="Unassembled WGS sequence"/>
</dbReference>
<keyword evidence="1" id="KW-0378">Hydrolase</keyword>
<comment type="caution">
    <text evidence="1">The sequence shown here is derived from an EMBL/GenBank/DDBJ whole genome shotgun (WGS) entry which is preliminary data.</text>
</comment>
<organism evidence="1 3">
    <name type="scientific">Phocaeicola vulgatus</name>
    <name type="common">Bacteroides vulgatus</name>
    <dbReference type="NCBI Taxonomy" id="821"/>
    <lineage>
        <taxon>Bacteria</taxon>
        <taxon>Pseudomonadati</taxon>
        <taxon>Bacteroidota</taxon>
        <taxon>Bacteroidia</taxon>
        <taxon>Bacteroidales</taxon>
        <taxon>Bacteroidaceae</taxon>
        <taxon>Phocaeicola</taxon>
    </lineage>
</organism>
<dbReference type="InterPro" id="IPR008969">
    <property type="entry name" value="CarboxyPept-like_regulatory"/>
</dbReference>
<protein>
    <submittedName>
        <fullName evidence="1">Carboxypeptidase-like regulatory domain-containing protein</fullName>
    </submittedName>
</protein>
<evidence type="ECO:0000313" key="3">
    <source>
        <dbReference type="Proteomes" id="UP000433382"/>
    </source>
</evidence>
<dbReference type="AlphaFoldDB" id="A0A412NPV8"/>
<dbReference type="Pfam" id="PF13715">
    <property type="entry name" value="CarbopepD_reg_2"/>
    <property type="match status" value="1"/>
</dbReference>
<dbReference type="EMBL" id="WCZM01000019">
    <property type="protein sequence ID" value="KAB3568757.1"/>
    <property type="molecule type" value="Genomic_DNA"/>
</dbReference>
<gene>
    <name evidence="1" type="ORF">GAY01_13570</name>
    <name evidence="2" type="ORF">GAY79_04185</name>
</gene>
<dbReference type="GO" id="GO:0004180">
    <property type="term" value="F:carboxypeptidase activity"/>
    <property type="evidence" value="ECO:0007669"/>
    <property type="project" value="UniProtKB-KW"/>
</dbReference>
<evidence type="ECO:0000313" key="1">
    <source>
        <dbReference type="EMBL" id="KAB3568757.1"/>
    </source>
</evidence>
<evidence type="ECO:0000313" key="2">
    <source>
        <dbReference type="EMBL" id="KAB6562931.1"/>
    </source>
</evidence>